<keyword evidence="10" id="KW-0275">Fatty acid biosynthesis</keyword>
<dbReference type="OrthoDB" id="9772881at2"/>
<feature type="binding site" evidence="11">
    <location>
        <position position="119"/>
    </location>
    <ligand>
        <name>Fe cation</name>
        <dbReference type="ChEBI" id="CHEBI:24875"/>
        <label>1</label>
    </ligand>
</feature>
<organism evidence="12 13">
    <name type="scientific">Stenotrophobium rhamnosiphilum</name>
    <dbReference type="NCBI Taxonomy" id="2029166"/>
    <lineage>
        <taxon>Bacteria</taxon>
        <taxon>Pseudomonadati</taxon>
        <taxon>Pseudomonadota</taxon>
        <taxon>Gammaproteobacteria</taxon>
        <taxon>Nevskiales</taxon>
        <taxon>Nevskiaceae</taxon>
        <taxon>Stenotrophobium</taxon>
    </lineage>
</organism>
<dbReference type="RefSeq" id="WP_107941639.1">
    <property type="nucleotide sequence ID" value="NZ_QANS01000008.1"/>
</dbReference>
<gene>
    <name evidence="12" type="ORF">CJD38_17295</name>
</gene>
<feature type="binding site" evidence="11">
    <location>
        <position position="201"/>
    </location>
    <ligand>
        <name>Fe cation</name>
        <dbReference type="ChEBI" id="CHEBI:24875"/>
        <label>1</label>
    </ligand>
</feature>
<evidence type="ECO:0000313" key="12">
    <source>
        <dbReference type="EMBL" id="PTU29108.1"/>
    </source>
</evidence>
<evidence type="ECO:0000256" key="6">
    <source>
        <dbReference type="ARBA" id="ARBA00022832"/>
    </source>
</evidence>
<evidence type="ECO:0000256" key="8">
    <source>
        <dbReference type="ARBA" id="ARBA00023004"/>
    </source>
</evidence>
<dbReference type="InterPro" id="IPR009078">
    <property type="entry name" value="Ferritin-like_SF"/>
</dbReference>
<keyword evidence="9" id="KW-0443">Lipid metabolism</keyword>
<dbReference type="Proteomes" id="UP000244248">
    <property type="component" value="Unassembled WGS sequence"/>
</dbReference>
<proteinExistence type="inferred from homology"/>
<feature type="binding site" evidence="11">
    <location>
        <position position="201"/>
    </location>
    <ligand>
        <name>Fe cation</name>
        <dbReference type="ChEBI" id="CHEBI:24875"/>
        <label>2</label>
    </ligand>
</feature>
<keyword evidence="6" id="KW-0276">Fatty acid metabolism</keyword>
<feature type="binding site" evidence="11">
    <location>
        <position position="204"/>
    </location>
    <ligand>
        <name>Fe cation</name>
        <dbReference type="ChEBI" id="CHEBI:24875"/>
        <label>2</label>
    </ligand>
</feature>
<dbReference type="InterPro" id="IPR005067">
    <property type="entry name" value="Fatty_acid_desaturase-2"/>
</dbReference>
<evidence type="ECO:0000256" key="10">
    <source>
        <dbReference type="ARBA" id="ARBA00023160"/>
    </source>
</evidence>
<dbReference type="InterPro" id="IPR012348">
    <property type="entry name" value="RNR-like"/>
</dbReference>
<dbReference type="GO" id="GO:0006633">
    <property type="term" value="P:fatty acid biosynthetic process"/>
    <property type="evidence" value="ECO:0007669"/>
    <property type="project" value="UniProtKB-KW"/>
</dbReference>
<protein>
    <submittedName>
        <fullName evidence="12">Fatty acid desaturase</fullName>
    </submittedName>
</protein>
<accession>A0A2T5MBK3</accession>
<dbReference type="CDD" id="cd01050">
    <property type="entry name" value="Acyl_ACP_Desat"/>
    <property type="match status" value="1"/>
</dbReference>
<comment type="similarity">
    <text evidence="2">Belongs to the fatty acid desaturase type 2 family.</text>
</comment>
<evidence type="ECO:0000256" key="7">
    <source>
        <dbReference type="ARBA" id="ARBA00023002"/>
    </source>
</evidence>
<name>A0A2T5MBK3_9GAMM</name>
<keyword evidence="8 11" id="KW-0408">Iron</keyword>
<keyword evidence="13" id="KW-1185">Reference proteome</keyword>
<evidence type="ECO:0000256" key="2">
    <source>
        <dbReference type="ARBA" id="ARBA00008749"/>
    </source>
</evidence>
<dbReference type="AlphaFoldDB" id="A0A2T5MBK3"/>
<dbReference type="EMBL" id="QANS01000008">
    <property type="protein sequence ID" value="PTU29108.1"/>
    <property type="molecule type" value="Genomic_DNA"/>
</dbReference>
<dbReference type="SUPFAM" id="SSF47240">
    <property type="entry name" value="Ferritin-like"/>
    <property type="match status" value="1"/>
</dbReference>
<feature type="binding site" evidence="11">
    <location>
        <position position="169"/>
    </location>
    <ligand>
        <name>Fe cation</name>
        <dbReference type="ChEBI" id="CHEBI:24875"/>
        <label>2</label>
    </ligand>
</feature>
<reference evidence="12 13" key="1">
    <citation type="submission" date="2018-04" db="EMBL/GenBank/DDBJ databases">
        <title>Novel species isolated from glacier.</title>
        <authorList>
            <person name="Liu Q."/>
            <person name="Xin Y.-H."/>
        </authorList>
    </citation>
    <scope>NUCLEOTIDE SEQUENCE [LARGE SCALE GENOMIC DNA]</scope>
    <source>
        <strain evidence="12 13">GT1R17</strain>
    </source>
</reference>
<dbReference type="Gene3D" id="1.10.620.20">
    <property type="entry name" value="Ribonucleotide Reductase, subunit A"/>
    <property type="match status" value="1"/>
</dbReference>
<evidence type="ECO:0000256" key="3">
    <source>
        <dbReference type="ARBA" id="ARBA00011738"/>
    </source>
</evidence>
<dbReference type="PANTHER" id="PTHR31155">
    <property type="entry name" value="ACYL- ACYL-CARRIER-PROTEIN DESATURASE-RELATED"/>
    <property type="match status" value="1"/>
</dbReference>
<evidence type="ECO:0000313" key="13">
    <source>
        <dbReference type="Proteomes" id="UP000244248"/>
    </source>
</evidence>
<evidence type="ECO:0000256" key="4">
    <source>
        <dbReference type="ARBA" id="ARBA00022516"/>
    </source>
</evidence>
<dbReference type="GO" id="GO:0005829">
    <property type="term" value="C:cytosol"/>
    <property type="evidence" value="ECO:0007669"/>
    <property type="project" value="TreeGrafter"/>
</dbReference>
<evidence type="ECO:0000256" key="1">
    <source>
        <dbReference type="ARBA" id="ARBA00001954"/>
    </source>
</evidence>
<keyword evidence="5 11" id="KW-0479">Metal-binding</keyword>
<keyword evidence="4" id="KW-0444">Lipid biosynthesis</keyword>
<evidence type="ECO:0000256" key="9">
    <source>
        <dbReference type="ARBA" id="ARBA00023098"/>
    </source>
</evidence>
<comment type="caution">
    <text evidence="12">The sequence shown here is derived from an EMBL/GenBank/DDBJ whole genome shotgun (WGS) entry which is preliminary data.</text>
</comment>
<comment type="subunit">
    <text evidence="3">Homodimer.</text>
</comment>
<evidence type="ECO:0000256" key="5">
    <source>
        <dbReference type="ARBA" id="ARBA00022723"/>
    </source>
</evidence>
<keyword evidence="7" id="KW-0560">Oxidoreductase</keyword>
<comment type="cofactor">
    <cofactor evidence="11">
        <name>Fe cation</name>
        <dbReference type="ChEBI" id="CHEBI:24875"/>
    </cofactor>
    <text evidence="11">Binds 2 iron ions per subunit.</text>
</comment>
<dbReference type="PANTHER" id="PTHR31155:SF9">
    <property type="entry name" value="STEAROYL-[ACYL-CARRIER-PROTEIN] 9-DESATURASE 7, CHLOROPLASTIC"/>
    <property type="match status" value="1"/>
</dbReference>
<feature type="binding site" evidence="11">
    <location>
        <position position="85"/>
    </location>
    <ligand>
        <name>Fe cation</name>
        <dbReference type="ChEBI" id="CHEBI:24875"/>
        <label>1</label>
    </ligand>
</feature>
<feature type="binding site" evidence="11">
    <location>
        <position position="116"/>
    </location>
    <ligand>
        <name>Fe cation</name>
        <dbReference type="ChEBI" id="CHEBI:24875"/>
        <label>2</label>
    </ligand>
</feature>
<feature type="binding site" evidence="11">
    <location>
        <position position="116"/>
    </location>
    <ligand>
        <name>Fe cation</name>
        <dbReference type="ChEBI" id="CHEBI:24875"/>
        <label>1</label>
    </ligand>
</feature>
<dbReference type="GO" id="GO:0046872">
    <property type="term" value="F:metal ion binding"/>
    <property type="evidence" value="ECO:0007669"/>
    <property type="project" value="UniProtKB-KW"/>
</dbReference>
<dbReference type="GO" id="GO:0045300">
    <property type="term" value="F:stearoyl-[ACP] desaturase activity"/>
    <property type="evidence" value="ECO:0007669"/>
    <property type="project" value="InterPro"/>
</dbReference>
<sequence length="327" mass="37428">MSAVMSSSRFGTPDQIEVLVHLEPLVREQIELHKGGRKLWFPNDLLCADEKAGEETEAEILRTRDAARGIPDTVRVALALNLLTEEGLPHFHRLIAVYLGNESPWSTWNNLWTAEEDRHGCAMRDYIREVRILDMSAFERRQFQYIDAGFEPEWENDPYRLLAYTSLQEKATQVSHSNTGRICGQYEPRGQRVLAHISADESRHYAFYRAAFDGILKIDTNRALNSLLKVATGFAMPGHAITGFDDMSEVLRRANIFGTRQYQKILEELLEFWNIGSLTGLNDLGRQCQEKLMKLPARLARLADYADAKTVKRGFAFDFIYNRGIEI</sequence>
<evidence type="ECO:0000256" key="11">
    <source>
        <dbReference type="PIRSR" id="PIRSR000346-1"/>
    </source>
</evidence>
<dbReference type="PIRSF" id="PIRSF000346">
    <property type="entry name" value="Dlt9_acylACP_des"/>
    <property type="match status" value="1"/>
</dbReference>
<comment type="cofactor">
    <cofactor evidence="1">
        <name>Fe(2+)</name>
        <dbReference type="ChEBI" id="CHEBI:29033"/>
    </cofactor>
</comment>
<dbReference type="Pfam" id="PF03405">
    <property type="entry name" value="FA_desaturase_2"/>
    <property type="match status" value="1"/>
</dbReference>